<accession>A0A914VNG6</accession>
<dbReference type="WBParaSite" id="PSAMB.scaffold22752size476.g38707.t1">
    <property type="protein sequence ID" value="PSAMB.scaffold22752size476.g38707.t1"/>
    <property type="gene ID" value="PSAMB.scaffold22752size476.g38707"/>
</dbReference>
<protein>
    <submittedName>
        <fullName evidence="2">Uncharacterized protein</fullName>
    </submittedName>
</protein>
<sequence>MKGVTEEQLIECAKSFAKDLKIMDFFHSKISNVAATNILLADLCSNLPDVSTDMYSFNFSPLTAS</sequence>
<proteinExistence type="predicted"/>
<evidence type="ECO:0000313" key="1">
    <source>
        <dbReference type="Proteomes" id="UP000887566"/>
    </source>
</evidence>
<reference evidence="2" key="1">
    <citation type="submission" date="2022-11" db="UniProtKB">
        <authorList>
            <consortium name="WormBaseParasite"/>
        </authorList>
    </citation>
    <scope>IDENTIFICATION</scope>
</reference>
<organism evidence="1 2">
    <name type="scientific">Plectus sambesii</name>
    <dbReference type="NCBI Taxonomy" id="2011161"/>
    <lineage>
        <taxon>Eukaryota</taxon>
        <taxon>Metazoa</taxon>
        <taxon>Ecdysozoa</taxon>
        <taxon>Nematoda</taxon>
        <taxon>Chromadorea</taxon>
        <taxon>Plectida</taxon>
        <taxon>Plectina</taxon>
        <taxon>Plectoidea</taxon>
        <taxon>Plectidae</taxon>
        <taxon>Plectus</taxon>
    </lineage>
</organism>
<dbReference type="AlphaFoldDB" id="A0A914VNG6"/>
<keyword evidence="1" id="KW-1185">Reference proteome</keyword>
<name>A0A914VNG6_9BILA</name>
<evidence type="ECO:0000313" key="2">
    <source>
        <dbReference type="WBParaSite" id="PSAMB.scaffold22752size476.g38707.t1"/>
    </source>
</evidence>
<dbReference type="Proteomes" id="UP000887566">
    <property type="component" value="Unplaced"/>
</dbReference>